<dbReference type="InterPro" id="IPR007159">
    <property type="entry name" value="SpoVT-AbrB_dom"/>
</dbReference>
<keyword evidence="5" id="KW-1185">Reference proteome</keyword>
<gene>
    <name evidence="4" type="ORF">H0193_07865</name>
</gene>
<proteinExistence type="predicted"/>
<dbReference type="Gene3D" id="2.10.260.10">
    <property type="match status" value="1"/>
</dbReference>
<evidence type="ECO:0000313" key="5">
    <source>
        <dbReference type="Proteomes" id="UP000523682"/>
    </source>
</evidence>
<dbReference type="PROSITE" id="PS51740">
    <property type="entry name" value="SPOVT_ABRB"/>
    <property type="match status" value="1"/>
</dbReference>
<feature type="compositionally biased region" description="Acidic residues" evidence="2">
    <location>
        <begin position="75"/>
        <end position="87"/>
    </location>
</feature>
<evidence type="ECO:0000313" key="4">
    <source>
        <dbReference type="EMBL" id="MBA5244722.1"/>
    </source>
</evidence>
<organism evidence="4 5">
    <name type="scientific">Corynebacterium haemomassiliense</name>
    <dbReference type="NCBI Taxonomy" id="2754726"/>
    <lineage>
        <taxon>Bacteria</taxon>
        <taxon>Bacillati</taxon>
        <taxon>Actinomycetota</taxon>
        <taxon>Actinomycetes</taxon>
        <taxon>Mycobacteriales</taxon>
        <taxon>Corynebacteriaceae</taxon>
        <taxon>Corynebacterium</taxon>
    </lineage>
</organism>
<dbReference type="InterPro" id="IPR037914">
    <property type="entry name" value="SpoVT-AbrB_sf"/>
</dbReference>
<dbReference type="Pfam" id="PF04014">
    <property type="entry name" value="MazE_antitoxin"/>
    <property type="match status" value="1"/>
</dbReference>
<reference evidence="4 5" key="1">
    <citation type="submission" date="2020-07" db="EMBL/GenBank/DDBJ databases">
        <title>Draft genome and description of Corynebacterium haemomassiliense strain Marseile-Q3615 sp. nov.</title>
        <authorList>
            <person name="Boxberger M."/>
            <person name="La Scola B."/>
        </authorList>
    </citation>
    <scope>NUCLEOTIDE SEQUENCE [LARGE SCALE GENOMIC DNA]</scope>
    <source>
        <strain evidence="4 5">Marseille-Q3615</strain>
    </source>
</reference>
<dbReference type="AlphaFoldDB" id="A0A7W2EBU2"/>
<accession>A0A7W2EBU2</accession>
<feature type="domain" description="SpoVT-AbrB" evidence="3">
    <location>
        <begin position="12"/>
        <end position="52"/>
    </location>
</feature>
<dbReference type="GO" id="GO:0003677">
    <property type="term" value="F:DNA binding"/>
    <property type="evidence" value="ECO:0007669"/>
    <property type="project" value="UniProtKB-UniRule"/>
</dbReference>
<comment type="caution">
    <text evidence="4">The sequence shown here is derived from an EMBL/GenBank/DDBJ whole genome shotgun (WGS) entry which is preliminary data.</text>
</comment>
<keyword evidence="1 4" id="KW-0238">DNA-binding</keyword>
<feature type="region of interest" description="Disordered" evidence="2">
    <location>
        <begin position="75"/>
        <end position="95"/>
    </location>
</feature>
<sequence>MAEPIQDGPVRTTVFMSGNSQAVRIPAALRFDSDRVMIERVPEGLLLRPEEESFGHVVARLREFQRVNGIEPGLVEEVDDLPEDLPPDLDRGDER</sequence>
<evidence type="ECO:0000256" key="1">
    <source>
        <dbReference type="PROSITE-ProRule" id="PRU01076"/>
    </source>
</evidence>
<dbReference type="SUPFAM" id="SSF89447">
    <property type="entry name" value="AbrB/MazE/MraZ-like"/>
    <property type="match status" value="1"/>
</dbReference>
<dbReference type="RefSeq" id="WP_181889304.1">
    <property type="nucleotide sequence ID" value="NZ_CAUPJD010000028.1"/>
</dbReference>
<protein>
    <submittedName>
        <fullName evidence="4">AbrB/MazE/SpoVT family DNA-binding domain-containing protein</fullName>
    </submittedName>
</protein>
<evidence type="ECO:0000256" key="2">
    <source>
        <dbReference type="SAM" id="MobiDB-lite"/>
    </source>
</evidence>
<name>A0A7W2EBU2_9CORY</name>
<evidence type="ECO:0000259" key="3">
    <source>
        <dbReference type="PROSITE" id="PS51740"/>
    </source>
</evidence>
<dbReference type="EMBL" id="JACDTZ010000001">
    <property type="protein sequence ID" value="MBA5244722.1"/>
    <property type="molecule type" value="Genomic_DNA"/>
</dbReference>
<dbReference type="Proteomes" id="UP000523682">
    <property type="component" value="Unassembled WGS sequence"/>
</dbReference>